<protein>
    <submittedName>
        <fullName evidence="1">Uncharacterized protein</fullName>
    </submittedName>
</protein>
<accession>A0A923PLR7</accession>
<sequence length="70" mass="7495">MDRQAGRRAGTWRQGLVLLGMAGLLLLIASRCAERPAPPPHPGAALAESYCGNCHLVPDPGDLPVHIWKD</sequence>
<keyword evidence="2" id="KW-1185">Reference proteome</keyword>
<proteinExistence type="predicted"/>
<dbReference type="Proteomes" id="UP000650081">
    <property type="component" value="Unassembled WGS sequence"/>
</dbReference>
<evidence type="ECO:0000313" key="2">
    <source>
        <dbReference type="Proteomes" id="UP000650081"/>
    </source>
</evidence>
<name>A0A923PLR7_9BACT</name>
<organism evidence="1 2">
    <name type="scientific">Neolewinella lacunae</name>
    <dbReference type="NCBI Taxonomy" id="1517758"/>
    <lineage>
        <taxon>Bacteria</taxon>
        <taxon>Pseudomonadati</taxon>
        <taxon>Bacteroidota</taxon>
        <taxon>Saprospiria</taxon>
        <taxon>Saprospirales</taxon>
        <taxon>Lewinellaceae</taxon>
        <taxon>Neolewinella</taxon>
    </lineage>
</organism>
<reference evidence="1" key="1">
    <citation type="submission" date="2020-08" db="EMBL/GenBank/DDBJ databases">
        <title>Lewinella bacteria from marine environments.</title>
        <authorList>
            <person name="Zhong Y."/>
        </authorList>
    </citation>
    <scope>NUCLEOTIDE SEQUENCE</scope>
    <source>
        <strain evidence="1">KCTC 42187</strain>
    </source>
</reference>
<evidence type="ECO:0000313" key="1">
    <source>
        <dbReference type="EMBL" id="MBC6993619.1"/>
    </source>
</evidence>
<dbReference type="EMBL" id="JACSIT010000069">
    <property type="protein sequence ID" value="MBC6993619.1"/>
    <property type="molecule type" value="Genomic_DNA"/>
</dbReference>
<dbReference type="RefSeq" id="WP_187465729.1">
    <property type="nucleotide sequence ID" value="NZ_JACSIT010000069.1"/>
</dbReference>
<comment type="caution">
    <text evidence="1">The sequence shown here is derived from an EMBL/GenBank/DDBJ whole genome shotgun (WGS) entry which is preliminary data.</text>
</comment>
<gene>
    <name evidence="1" type="ORF">H9S92_05580</name>
</gene>
<dbReference type="AlphaFoldDB" id="A0A923PLR7"/>